<dbReference type="GO" id="GO:0016878">
    <property type="term" value="F:acid-thiol ligase activity"/>
    <property type="evidence" value="ECO:0007669"/>
    <property type="project" value="UniProtKB-ARBA"/>
</dbReference>
<keyword evidence="1" id="KW-0436">Ligase</keyword>
<keyword evidence="2" id="KW-0547">Nucleotide-binding</keyword>
<proteinExistence type="predicted"/>
<feature type="domain" description="AMP-dependent synthetase/ligase" evidence="4">
    <location>
        <begin position="27"/>
        <end position="312"/>
    </location>
</feature>
<gene>
    <name evidence="5" type="ORF">C2845_PM12G31360</name>
</gene>
<dbReference type="AlphaFoldDB" id="A0A3L6QIF5"/>
<dbReference type="GO" id="GO:0005524">
    <property type="term" value="F:ATP binding"/>
    <property type="evidence" value="ECO:0007669"/>
    <property type="project" value="UniProtKB-KW"/>
</dbReference>
<keyword evidence="3" id="KW-0067">ATP-binding</keyword>
<dbReference type="Proteomes" id="UP000275267">
    <property type="component" value="Unassembled WGS sequence"/>
</dbReference>
<dbReference type="STRING" id="4540.A0A3L6QIF5"/>
<dbReference type="SUPFAM" id="SSF56801">
    <property type="entry name" value="Acetyl-CoA synthetase-like"/>
    <property type="match status" value="1"/>
</dbReference>
<evidence type="ECO:0000256" key="3">
    <source>
        <dbReference type="ARBA" id="ARBA00022840"/>
    </source>
</evidence>
<dbReference type="Pfam" id="PF00501">
    <property type="entry name" value="AMP-binding"/>
    <property type="match status" value="1"/>
</dbReference>
<evidence type="ECO:0000313" key="6">
    <source>
        <dbReference type="Proteomes" id="UP000275267"/>
    </source>
</evidence>
<dbReference type="Gene3D" id="3.40.50.12780">
    <property type="entry name" value="N-terminal domain of ligase-like"/>
    <property type="match status" value="1"/>
</dbReference>
<evidence type="ECO:0000256" key="1">
    <source>
        <dbReference type="ARBA" id="ARBA00022598"/>
    </source>
</evidence>
<dbReference type="EMBL" id="PQIB02000012">
    <property type="protein sequence ID" value="RLM79989.1"/>
    <property type="molecule type" value="Genomic_DNA"/>
</dbReference>
<dbReference type="InterPro" id="IPR000873">
    <property type="entry name" value="AMP-dep_synth/lig_dom"/>
</dbReference>
<accession>A0A3L6QIF5</accession>
<sequence length="424" mass="43694">MEQLYPPPARATPVDVAAFVLSRLPHHPATAPAFVDAATGGTLSFSALRRAALSLASGLRLGLGLRRGDAVLVLSRNSLLLPQILLGVLAAGAVVVAADPDAAPAEIAAAAHASGAVMIVAEPEAAGKVTGVGVPLLLTSQSLDPRTLSAEELIDGGDPTAAEPTTVEPSHDDRAFLAYSSSASRTTVAMTHADLVAAVAGVGLPPQDDERRVCLASLPMCSAHGLPLVALGLPAAGVTTVLVAPPSDPRAAREAVAAHGATDVVAAPEAAAALAGPMALDVGKLSSLRRVMVAPTPFTPEARQEFRRRLPWVDLTELSSGTPAASEQLLLGGGGGAALMLPQTDAAVIQHNSQPAEQMSATTDEANFPLLVNLMKHDPRVTAIQNLYYQLRSYIVGADNLKFQSIRMDSTVTIVCEQSKVYDM</sequence>
<comment type="caution">
    <text evidence="5">The sequence shown here is derived from an EMBL/GenBank/DDBJ whole genome shotgun (WGS) entry which is preliminary data.</text>
</comment>
<evidence type="ECO:0000313" key="5">
    <source>
        <dbReference type="EMBL" id="RLM79989.1"/>
    </source>
</evidence>
<dbReference type="InterPro" id="IPR042099">
    <property type="entry name" value="ANL_N_sf"/>
</dbReference>
<reference evidence="6" key="1">
    <citation type="journal article" date="2019" name="Nat. Commun.">
        <title>The genome of broomcorn millet.</title>
        <authorList>
            <person name="Zou C."/>
            <person name="Miki D."/>
            <person name="Li D."/>
            <person name="Tang Q."/>
            <person name="Xiao L."/>
            <person name="Rajput S."/>
            <person name="Deng P."/>
            <person name="Jia W."/>
            <person name="Huang R."/>
            <person name="Zhang M."/>
            <person name="Sun Y."/>
            <person name="Hu J."/>
            <person name="Fu X."/>
            <person name="Schnable P.S."/>
            <person name="Li F."/>
            <person name="Zhang H."/>
            <person name="Feng B."/>
            <person name="Zhu X."/>
            <person name="Liu R."/>
            <person name="Schnable J.C."/>
            <person name="Zhu J.-K."/>
            <person name="Zhang H."/>
        </authorList>
    </citation>
    <scope>NUCLEOTIDE SEQUENCE [LARGE SCALE GENOMIC DNA]</scope>
</reference>
<dbReference type="PANTHER" id="PTHR24096:SF410">
    <property type="entry name" value="AMP-DEPENDENT SYNTHETASE_LIGASE DOMAIN-CONTAINING PROTEIN"/>
    <property type="match status" value="1"/>
</dbReference>
<keyword evidence="6" id="KW-1185">Reference proteome</keyword>
<dbReference type="OrthoDB" id="689584at2759"/>
<dbReference type="PANTHER" id="PTHR24096">
    <property type="entry name" value="LONG-CHAIN-FATTY-ACID--COA LIGASE"/>
    <property type="match status" value="1"/>
</dbReference>
<organism evidence="5 6">
    <name type="scientific">Panicum miliaceum</name>
    <name type="common">Proso millet</name>
    <name type="synonym">Broomcorn millet</name>
    <dbReference type="NCBI Taxonomy" id="4540"/>
    <lineage>
        <taxon>Eukaryota</taxon>
        <taxon>Viridiplantae</taxon>
        <taxon>Streptophyta</taxon>
        <taxon>Embryophyta</taxon>
        <taxon>Tracheophyta</taxon>
        <taxon>Spermatophyta</taxon>
        <taxon>Magnoliopsida</taxon>
        <taxon>Liliopsida</taxon>
        <taxon>Poales</taxon>
        <taxon>Poaceae</taxon>
        <taxon>PACMAD clade</taxon>
        <taxon>Panicoideae</taxon>
        <taxon>Panicodae</taxon>
        <taxon>Paniceae</taxon>
        <taxon>Panicinae</taxon>
        <taxon>Panicum</taxon>
        <taxon>Panicum sect. Panicum</taxon>
    </lineage>
</organism>
<protein>
    <submittedName>
        <fullName evidence="5">4-coumarate--CoA ligase-like 5</fullName>
    </submittedName>
</protein>
<name>A0A3L6QIF5_PANMI</name>
<dbReference type="GO" id="GO:0016405">
    <property type="term" value="F:CoA-ligase activity"/>
    <property type="evidence" value="ECO:0007669"/>
    <property type="project" value="TreeGrafter"/>
</dbReference>
<evidence type="ECO:0000256" key="2">
    <source>
        <dbReference type="ARBA" id="ARBA00022741"/>
    </source>
</evidence>
<evidence type="ECO:0000259" key="4">
    <source>
        <dbReference type="Pfam" id="PF00501"/>
    </source>
</evidence>